<keyword evidence="1" id="KW-0472">Membrane</keyword>
<dbReference type="Proteomes" id="UP000578112">
    <property type="component" value="Unassembled WGS sequence"/>
</dbReference>
<dbReference type="Pfam" id="PF19744">
    <property type="entry name" value="DUF6232"/>
    <property type="match status" value="1"/>
</dbReference>
<organism evidence="2 3">
    <name type="scientific">Actinoplanes digitatis</name>
    <dbReference type="NCBI Taxonomy" id="1868"/>
    <lineage>
        <taxon>Bacteria</taxon>
        <taxon>Bacillati</taxon>
        <taxon>Actinomycetota</taxon>
        <taxon>Actinomycetes</taxon>
        <taxon>Micromonosporales</taxon>
        <taxon>Micromonosporaceae</taxon>
        <taxon>Actinoplanes</taxon>
    </lineage>
</organism>
<dbReference type="EMBL" id="JACHNH010000001">
    <property type="protein sequence ID" value="MBB4766699.1"/>
    <property type="molecule type" value="Genomic_DNA"/>
</dbReference>
<reference evidence="2 3" key="1">
    <citation type="submission" date="2020-08" db="EMBL/GenBank/DDBJ databases">
        <title>Sequencing the genomes of 1000 actinobacteria strains.</title>
        <authorList>
            <person name="Klenk H.-P."/>
        </authorList>
    </citation>
    <scope>NUCLEOTIDE SEQUENCE [LARGE SCALE GENOMIC DNA]</scope>
    <source>
        <strain evidence="2 3">DSM 43149</strain>
    </source>
</reference>
<accession>A0A7W7MUK6</accession>
<feature type="transmembrane region" description="Helical" evidence="1">
    <location>
        <begin position="85"/>
        <end position="103"/>
    </location>
</feature>
<keyword evidence="3" id="KW-1185">Reference proteome</keyword>
<protein>
    <submittedName>
        <fullName evidence="2">Uncharacterized protein</fullName>
    </submittedName>
</protein>
<evidence type="ECO:0000313" key="2">
    <source>
        <dbReference type="EMBL" id="MBB4766699.1"/>
    </source>
</evidence>
<name>A0A7W7MUK6_9ACTN</name>
<keyword evidence="1" id="KW-0812">Transmembrane</keyword>
<gene>
    <name evidence="2" type="ORF">BJ971_007255</name>
</gene>
<sequence length="149" mass="16419">MAYRGPGADYEGIRRPPWRVHYANDKITVTSWYVLVAGRQIAIAHLRDPVRCLTYRYPLLRVAAITGGVEVAIGLPFALAFGSSVVLFVALFSGAGMAAGAWVDARRNPCFMTIEATVQNRPVTLFVTRDRREHGQVCRALVRAIEGDS</sequence>
<proteinExistence type="predicted"/>
<evidence type="ECO:0000256" key="1">
    <source>
        <dbReference type="SAM" id="Phobius"/>
    </source>
</evidence>
<comment type="caution">
    <text evidence="2">The sequence shown here is derived from an EMBL/GenBank/DDBJ whole genome shotgun (WGS) entry which is preliminary data.</text>
</comment>
<dbReference type="InterPro" id="IPR045629">
    <property type="entry name" value="DUF6232"/>
</dbReference>
<dbReference type="RefSeq" id="WP_184997809.1">
    <property type="nucleotide sequence ID" value="NZ_BOMK01000046.1"/>
</dbReference>
<keyword evidence="1" id="KW-1133">Transmembrane helix</keyword>
<feature type="transmembrane region" description="Helical" evidence="1">
    <location>
        <begin position="59"/>
        <end position="79"/>
    </location>
</feature>
<dbReference type="AlphaFoldDB" id="A0A7W7MUK6"/>
<evidence type="ECO:0000313" key="3">
    <source>
        <dbReference type="Proteomes" id="UP000578112"/>
    </source>
</evidence>